<evidence type="ECO:0000313" key="2">
    <source>
        <dbReference type="Proteomes" id="UP000250286"/>
    </source>
</evidence>
<dbReference type="RefSeq" id="WP_001574361.1">
    <property type="nucleotide sequence ID" value="NZ_JAJHLZ010000015.1"/>
</dbReference>
<protein>
    <submittedName>
        <fullName evidence="1">Anthranilate phosphoribosyltransferase</fullName>
    </submittedName>
</protein>
<accession>A0AAJ4YYN1</accession>
<keyword evidence="1" id="KW-0328">Glycosyltransferase</keyword>
<dbReference type="AlphaFoldDB" id="A0AAJ4YYN1"/>
<dbReference type="GO" id="GO:0016757">
    <property type="term" value="F:glycosyltransferase activity"/>
    <property type="evidence" value="ECO:0007669"/>
    <property type="project" value="UniProtKB-KW"/>
</dbReference>
<keyword evidence="1" id="KW-0808">Transferase</keyword>
<name>A0AAJ4YYN1_STAAU</name>
<proteinExistence type="predicted"/>
<reference evidence="1 2" key="1">
    <citation type="submission" date="2018-06" db="EMBL/GenBank/DDBJ databases">
        <authorList>
            <consortium name="Pathogen Informatics"/>
            <person name="Doyle S."/>
        </authorList>
    </citation>
    <scope>NUCLEOTIDE SEQUENCE [LARGE SCALE GENOMIC DNA]</scope>
    <source>
        <strain evidence="1 2">EOE173</strain>
    </source>
</reference>
<organism evidence="1 2">
    <name type="scientific">Staphylococcus aureus</name>
    <dbReference type="NCBI Taxonomy" id="1280"/>
    <lineage>
        <taxon>Bacteria</taxon>
        <taxon>Bacillati</taxon>
        <taxon>Bacillota</taxon>
        <taxon>Bacilli</taxon>
        <taxon>Bacillales</taxon>
        <taxon>Staphylococcaceae</taxon>
        <taxon>Staphylococcus</taxon>
    </lineage>
</organism>
<comment type="caution">
    <text evidence="1">The sequence shown here is derived from an EMBL/GenBank/DDBJ whole genome shotgun (WGS) entry which is preliminary data.</text>
</comment>
<gene>
    <name evidence="1" type="ORF">SAMEA1531725_02258</name>
</gene>
<dbReference type="EMBL" id="UELG01000016">
    <property type="protein sequence ID" value="SRZ67172.1"/>
    <property type="molecule type" value="Genomic_DNA"/>
</dbReference>
<evidence type="ECO:0000313" key="1">
    <source>
        <dbReference type="EMBL" id="SRZ67172.1"/>
    </source>
</evidence>
<sequence length="80" mass="9461">MTLLTRIQTESILLESDIKELIDILISPSIGTDIKYELLSSYSEREIQQQELTYIVRSLINTMYPHQPCYEGGMCVWYRW</sequence>
<dbReference type="Proteomes" id="UP000250286">
    <property type="component" value="Unassembled WGS sequence"/>
</dbReference>